<keyword evidence="1" id="KW-0472">Membrane</keyword>
<reference evidence="2 3" key="1">
    <citation type="submission" date="2024-09" db="EMBL/GenBank/DDBJ databases">
        <authorList>
            <person name="Sun Q."/>
            <person name="Mori K."/>
        </authorList>
    </citation>
    <scope>NUCLEOTIDE SEQUENCE [LARGE SCALE GENOMIC DNA]</scope>
    <source>
        <strain evidence="2 3">CECT 9424</strain>
    </source>
</reference>
<evidence type="ECO:0000313" key="3">
    <source>
        <dbReference type="Proteomes" id="UP001589670"/>
    </source>
</evidence>
<protein>
    <recommendedName>
        <fullName evidence="4">Holin</fullName>
    </recommendedName>
</protein>
<gene>
    <name evidence="2" type="ORF">ACFFU4_18005</name>
</gene>
<keyword evidence="1" id="KW-0812">Transmembrane</keyword>
<dbReference type="Proteomes" id="UP001589670">
    <property type="component" value="Unassembled WGS sequence"/>
</dbReference>
<evidence type="ECO:0000256" key="1">
    <source>
        <dbReference type="SAM" id="Phobius"/>
    </source>
</evidence>
<name>A0ABV5I4P0_9RHOB</name>
<keyword evidence="1" id="KW-1133">Transmembrane helix</keyword>
<dbReference type="RefSeq" id="WP_377071278.1">
    <property type="nucleotide sequence ID" value="NZ_JBHMEC010000038.1"/>
</dbReference>
<evidence type="ECO:0000313" key="2">
    <source>
        <dbReference type="EMBL" id="MFB9151647.1"/>
    </source>
</evidence>
<sequence>MGTKFIEKVGSNTPLTVAFSIAASLIPANVTFHGMQSMGATMTSSDSLAEFTGVASAAVIAAVVSRKASMSRKQDPETPSPR</sequence>
<feature type="transmembrane region" description="Helical" evidence="1">
    <location>
        <begin position="47"/>
        <end position="64"/>
    </location>
</feature>
<keyword evidence="3" id="KW-1185">Reference proteome</keyword>
<evidence type="ECO:0008006" key="4">
    <source>
        <dbReference type="Google" id="ProtNLM"/>
    </source>
</evidence>
<organism evidence="2 3">
    <name type="scientific">Roseovarius ramblicola</name>
    <dbReference type="NCBI Taxonomy" id="2022336"/>
    <lineage>
        <taxon>Bacteria</taxon>
        <taxon>Pseudomonadati</taxon>
        <taxon>Pseudomonadota</taxon>
        <taxon>Alphaproteobacteria</taxon>
        <taxon>Rhodobacterales</taxon>
        <taxon>Roseobacteraceae</taxon>
        <taxon>Roseovarius</taxon>
    </lineage>
</organism>
<accession>A0ABV5I4P0</accession>
<dbReference type="EMBL" id="JBHMEC010000038">
    <property type="protein sequence ID" value="MFB9151647.1"/>
    <property type="molecule type" value="Genomic_DNA"/>
</dbReference>
<comment type="caution">
    <text evidence="2">The sequence shown here is derived from an EMBL/GenBank/DDBJ whole genome shotgun (WGS) entry which is preliminary data.</text>
</comment>
<feature type="transmembrane region" description="Helical" evidence="1">
    <location>
        <begin position="12"/>
        <end position="35"/>
    </location>
</feature>
<proteinExistence type="predicted"/>